<evidence type="ECO:0000256" key="11">
    <source>
        <dbReference type="SAM" id="MobiDB-lite"/>
    </source>
</evidence>
<comment type="similarity">
    <text evidence="2 10">Belongs to the mitochondrial carrier (TC 2.A.29) family.</text>
</comment>
<feature type="region of interest" description="Disordered" evidence="11">
    <location>
        <begin position="280"/>
        <end position="300"/>
    </location>
</feature>
<dbReference type="STRING" id="888268.A0A1E5UJ20"/>
<keyword evidence="6" id="KW-1133">Transmembrane helix</keyword>
<evidence type="ECO:0000256" key="1">
    <source>
        <dbReference type="ARBA" id="ARBA00004585"/>
    </source>
</evidence>
<dbReference type="GO" id="GO:0005347">
    <property type="term" value="F:ATP transmembrane transporter activity"/>
    <property type="evidence" value="ECO:0007669"/>
    <property type="project" value="InterPro"/>
</dbReference>
<keyword evidence="13" id="KW-1185">Reference proteome</keyword>
<gene>
    <name evidence="12" type="ORF">BAE44_0026125</name>
</gene>
<dbReference type="GO" id="GO:0015217">
    <property type="term" value="F:ADP transmembrane transporter activity"/>
    <property type="evidence" value="ECO:0007669"/>
    <property type="project" value="InterPro"/>
</dbReference>
<sequence length="369" mass="40325">MAGDGSGVDWESLAEATSGAIGSLVSTTVLYPLDTCKTKFQAELQTHGGAHKYRYTPTDPSPVSLVTVRLIRSSGAGGDRVAQEQSRVLCREAAPNLSDVFWEAIRKRQLLSLYQGLNTKNIQSFISSFIYFYGYSYFKRLYLEKSGAKSIGTTANLLVAAAAGACTVVVTQPLDTAASRMQTSAFGKSKGLRETLAEGTWMEAFDGLGISIILTCNPSIQLKQRLIQRQRRKNSGSAEDKSQVALSAFSAFVLGAISKSIATVLTYPLIRCKVMIQAADPDEDEDEDDESERPSKSRAPKTMLGALHAIWSKEGIPGFFKGLHAQILKTVLSSALLLMIKEKISKFTWVSLLALRRYLFVSQKRIKTA</sequence>
<dbReference type="GO" id="GO:0006635">
    <property type="term" value="P:fatty acid beta-oxidation"/>
    <property type="evidence" value="ECO:0007669"/>
    <property type="project" value="InterPro"/>
</dbReference>
<dbReference type="InterPro" id="IPR023395">
    <property type="entry name" value="MCP_dom_sf"/>
</dbReference>
<dbReference type="InterPro" id="IPR018108">
    <property type="entry name" value="MCP_transmembrane"/>
</dbReference>
<evidence type="ECO:0000256" key="5">
    <source>
        <dbReference type="ARBA" id="ARBA00022737"/>
    </source>
</evidence>
<evidence type="ECO:0000256" key="3">
    <source>
        <dbReference type="ARBA" id="ARBA00022448"/>
    </source>
</evidence>
<keyword evidence="8" id="KW-0576">Peroxisome</keyword>
<dbReference type="AlphaFoldDB" id="A0A1E5UJ20"/>
<keyword evidence="5" id="KW-0677">Repeat</keyword>
<dbReference type="PANTHER" id="PTHR46650">
    <property type="entry name" value="PEROXISOMAL ADENINE NUCLEOTIDE TRANSPORTER 1"/>
    <property type="match status" value="1"/>
</dbReference>
<evidence type="ECO:0000256" key="2">
    <source>
        <dbReference type="ARBA" id="ARBA00006375"/>
    </source>
</evidence>
<dbReference type="GO" id="GO:0005778">
    <property type="term" value="C:peroxisomal membrane"/>
    <property type="evidence" value="ECO:0007669"/>
    <property type="project" value="UniProtKB-SubCell"/>
</dbReference>
<dbReference type="Pfam" id="PF00153">
    <property type="entry name" value="Mito_carr"/>
    <property type="match status" value="3"/>
</dbReference>
<dbReference type="InterPro" id="IPR045900">
    <property type="entry name" value="Peroxisomal_Ade_carrier"/>
</dbReference>
<evidence type="ECO:0000256" key="6">
    <source>
        <dbReference type="ARBA" id="ARBA00022989"/>
    </source>
</evidence>
<organism evidence="12 13">
    <name type="scientific">Dichanthelium oligosanthes</name>
    <dbReference type="NCBI Taxonomy" id="888268"/>
    <lineage>
        <taxon>Eukaryota</taxon>
        <taxon>Viridiplantae</taxon>
        <taxon>Streptophyta</taxon>
        <taxon>Embryophyta</taxon>
        <taxon>Tracheophyta</taxon>
        <taxon>Spermatophyta</taxon>
        <taxon>Magnoliopsida</taxon>
        <taxon>Liliopsida</taxon>
        <taxon>Poales</taxon>
        <taxon>Poaceae</taxon>
        <taxon>PACMAD clade</taxon>
        <taxon>Panicoideae</taxon>
        <taxon>Panicodae</taxon>
        <taxon>Paniceae</taxon>
        <taxon>Dichantheliinae</taxon>
        <taxon>Dichanthelium</taxon>
    </lineage>
</organism>
<name>A0A1E5UJ20_9POAL</name>
<evidence type="ECO:0000313" key="12">
    <source>
        <dbReference type="EMBL" id="OEL12857.1"/>
    </source>
</evidence>
<accession>A0A1E5UJ20</accession>
<comment type="subcellular location">
    <subcellularLocation>
        <location evidence="1">Peroxisome membrane</location>
        <topology evidence="1">Multi-pass membrane protein</topology>
    </subcellularLocation>
</comment>
<dbReference type="OrthoDB" id="446044at2759"/>
<reference evidence="12 13" key="1">
    <citation type="submission" date="2016-09" db="EMBL/GenBank/DDBJ databases">
        <title>The draft genome of Dichanthelium oligosanthes: A C3 panicoid grass species.</title>
        <authorList>
            <person name="Studer A.J."/>
            <person name="Schnable J.C."/>
            <person name="Brutnell T.P."/>
        </authorList>
    </citation>
    <scope>NUCLEOTIDE SEQUENCE [LARGE SCALE GENOMIC DNA]</scope>
    <source>
        <strain evidence="13">cv. Kellogg 1175</strain>
        <tissue evidence="12">Leaf</tissue>
    </source>
</reference>
<dbReference type="Proteomes" id="UP000095767">
    <property type="component" value="Unassembled WGS sequence"/>
</dbReference>
<evidence type="ECO:0000256" key="9">
    <source>
        <dbReference type="PROSITE-ProRule" id="PRU00282"/>
    </source>
</evidence>
<evidence type="ECO:0000256" key="10">
    <source>
        <dbReference type="RuleBase" id="RU000488"/>
    </source>
</evidence>
<feature type="compositionally biased region" description="Acidic residues" evidence="11">
    <location>
        <begin position="280"/>
        <end position="291"/>
    </location>
</feature>
<dbReference type="PROSITE" id="PS50920">
    <property type="entry name" value="SOLCAR"/>
    <property type="match status" value="2"/>
</dbReference>
<dbReference type="GO" id="GO:0007031">
    <property type="term" value="P:peroxisome organization"/>
    <property type="evidence" value="ECO:0007669"/>
    <property type="project" value="TreeGrafter"/>
</dbReference>
<evidence type="ECO:0000256" key="4">
    <source>
        <dbReference type="ARBA" id="ARBA00022692"/>
    </source>
</evidence>
<evidence type="ECO:0000256" key="8">
    <source>
        <dbReference type="ARBA" id="ARBA00023140"/>
    </source>
</evidence>
<evidence type="ECO:0000256" key="7">
    <source>
        <dbReference type="ARBA" id="ARBA00023136"/>
    </source>
</evidence>
<feature type="repeat" description="Solcar" evidence="9">
    <location>
        <begin position="10"/>
        <end position="141"/>
    </location>
</feature>
<evidence type="ECO:0000313" key="13">
    <source>
        <dbReference type="Proteomes" id="UP000095767"/>
    </source>
</evidence>
<comment type="caution">
    <text evidence="12">The sequence shown here is derived from an EMBL/GenBank/DDBJ whole genome shotgun (WGS) entry which is preliminary data.</text>
</comment>
<protein>
    <submittedName>
        <fullName evidence="12">Peroxisomal adenine nucleotide carrier 1</fullName>
    </submittedName>
</protein>
<dbReference type="SUPFAM" id="SSF103506">
    <property type="entry name" value="Mitochondrial carrier"/>
    <property type="match status" value="1"/>
</dbReference>
<dbReference type="PANTHER" id="PTHR46650:SF1">
    <property type="entry name" value="PEROXISOMAL ADENINE NUCLEOTIDE TRANSPORTER 1"/>
    <property type="match status" value="1"/>
</dbReference>
<dbReference type="EMBL" id="LWDX02075623">
    <property type="protein sequence ID" value="OEL12857.1"/>
    <property type="molecule type" value="Genomic_DNA"/>
</dbReference>
<feature type="repeat" description="Solcar" evidence="9">
    <location>
        <begin position="246"/>
        <end position="347"/>
    </location>
</feature>
<proteinExistence type="inferred from homology"/>
<keyword evidence="4 9" id="KW-0812">Transmembrane</keyword>
<keyword evidence="7 9" id="KW-0472">Membrane</keyword>
<keyword evidence="3 10" id="KW-0813">Transport</keyword>
<dbReference type="Gene3D" id="1.50.40.10">
    <property type="entry name" value="Mitochondrial carrier domain"/>
    <property type="match status" value="1"/>
</dbReference>